<reference evidence="6 7" key="1">
    <citation type="submission" date="2017-09" db="EMBL/GenBank/DDBJ databases">
        <title>Depth-based differentiation of microbial function through sediment-hosted aquifers and enrichment of novel symbionts in the deep terrestrial subsurface.</title>
        <authorList>
            <person name="Probst A.J."/>
            <person name="Ladd B."/>
            <person name="Jarett J.K."/>
            <person name="Geller-Mcgrath D.E."/>
            <person name="Sieber C.M."/>
            <person name="Emerson J.B."/>
            <person name="Anantharaman K."/>
            <person name="Thomas B.C."/>
            <person name="Malmstrom R."/>
            <person name="Stieglmeier M."/>
            <person name="Klingl A."/>
            <person name="Woyke T."/>
            <person name="Ryan C.M."/>
            <person name="Banfield J.F."/>
        </authorList>
    </citation>
    <scope>NUCLEOTIDE SEQUENCE [LARGE SCALE GENOMIC DNA]</scope>
    <source>
        <strain evidence="6">CG18_big_fil_WC_8_21_14_2_50_37_10</strain>
    </source>
</reference>
<dbReference type="SUPFAM" id="SSF57716">
    <property type="entry name" value="Glucocorticoid receptor-like (DNA-binding domain)"/>
    <property type="match status" value="1"/>
</dbReference>
<dbReference type="Gene3D" id="1.20.120.910">
    <property type="entry name" value="DksA, coiled-coil domain"/>
    <property type="match status" value="1"/>
</dbReference>
<evidence type="ECO:0000256" key="4">
    <source>
        <dbReference type="PROSITE-ProRule" id="PRU00510"/>
    </source>
</evidence>
<evidence type="ECO:0000313" key="7">
    <source>
        <dbReference type="Proteomes" id="UP000230778"/>
    </source>
</evidence>
<dbReference type="Pfam" id="PF01258">
    <property type="entry name" value="zf-dskA_traR"/>
    <property type="match status" value="1"/>
</dbReference>
<name>A0A2H0FKE1_9BACT</name>
<protein>
    <recommendedName>
        <fullName evidence="5">Zinc finger DksA/TraR C4-type domain-containing protein</fullName>
    </recommendedName>
</protein>
<comment type="caution">
    <text evidence="6">The sequence shown here is derived from an EMBL/GenBank/DDBJ whole genome shotgun (WGS) entry which is preliminary data.</text>
</comment>
<dbReference type="GO" id="GO:0008270">
    <property type="term" value="F:zinc ion binding"/>
    <property type="evidence" value="ECO:0007669"/>
    <property type="project" value="UniProtKB-KW"/>
</dbReference>
<keyword evidence="2" id="KW-0863">Zinc-finger</keyword>
<dbReference type="Proteomes" id="UP000230778">
    <property type="component" value="Unassembled WGS sequence"/>
</dbReference>
<evidence type="ECO:0000259" key="5">
    <source>
        <dbReference type="Pfam" id="PF01258"/>
    </source>
</evidence>
<accession>A0A2H0FKE1</accession>
<organism evidence="6 7">
    <name type="scientific">Candidatus Nealsonbacteria bacterium CG18_big_fil_WC_8_21_14_2_50_37_10</name>
    <dbReference type="NCBI Taxonomy" id="1974717"/>
    <lineage>
        <taxon>Bacteria</taxon>
        <taxon>Candidatus Nealsoniibacteriota</taxon>
    </lineage>
</organism>
<keyword evidence="3" id="KW-0862">Zinc</keyword>
<sequence>MDNQGTPLLTEIIPKYEGIYPPETIEVVYSYLRNRIVNLTPIVEANKRVPLITAIERESCERGKGEEEIEKRSKNNTATKKVLADCEVAWQKLVDGTAHLCTECGGEIDKDRKQAVPAAGRCKECQEKIGLLVF</sequence>
<feature type="zinc finger region" description="dksA C4-type" evidence="4">
    <location>
        <begin position="101"/>
        <end position="125"/>
    </location>
</feature>
<evidence type="ECO:0000256" key="3">
    <source>
        <dbReference type="ARBA" id="ARBA00022833"/>
    </source>
</evidence>
<gene>
    <name evidence="6" type="ORF">COW72_01095</name>
</gene>
<dbReference type="EMBL" id="PCUC01000058">
    <property type="protein sequence ID" value="PIQ07177.1"/>
    <property type="molecule type" value="Genomic_DNA"/>
</dbReference>
<proteinExistence type="predicted"/>
<feature type="domain" description="Zinc finger DksA/TraR C4-type" evidence="5">
    <location>
        <begin position="97"/>
        <end position="128"/>
    </location>
</feature>
<evidence type="ECO:0000256" key="1">
    <source>
        <dbReference type="ARBA" id="ARBA00022723"/>
    </source>
</evidence>
<evidence type="ECO:0000313" key="6">
    <source>
        <dbReference type="EMBL" id="PIQ07177.1"/>
    </source>
</evidence>
<dbReference type="InterPro" id="IPR000962">
    <property type="entry name" value="Znf_DskA_TraR"/>
</dbReference>
<keyword evidence="1" id="KW-0479">Metal-binding</keyword>
<dbReference type="AlphaFoldDB" id="A0A2H0FKE1"/>
<dbReference type="PROSITE" id="PS51128">
    <property type="entry name" value="ZF_DKSA_2"/>
    <property type="match status" value="1"/>
</dbReference>
<evidence type="ECO:0000256" key="2">
    <source>
        <dbReference type="ARBA" id="ARBA00022771"/>
    </source>
</evidence>